<dbReference type="Pfam" id="PF02424">
    <property type="entry name" value="ApbE"/>
    <property type="match status" value="1"/>
</dbReference>
<keyword evidence="12" id="KW-1003">Cell membrane</keyword>
<dbReference type="PROSITE" id="PS51257">
    <property type="entry name" value="PROKAR_LIPOPROTEIN"/>
    <property type="match status" value="1"/>
</dbReference>
<comment type="function">
    <text evidence="12">Flavin transferase that catalyzes the transfer of the FMN moiety of FAD and its covalent binding to the hydroxyl group of a threonine residue in a target flavoprotein.</text>
</comment>
<evidence type="ECO:0000313" key="13">
    <source>
        <dbReference type="EMBL" id="KMW20263.1"/>
    </source>
</evidence>
<keyword evidence="7 10" id="KW-0460">Magnesium</keyword>
<comment type="catalytic activity">
    <reaction evidence="9 10 12">
        <text>L-threonyl-[protein] + FAD = FMN-L-threonyl-[protein] + AMP + H(+)</text>
        <dbReference type="Rhea" id="RHEA:36847"/>
        <dbReference type="Rhea" id="RHEA-COMP:11060"/>
        <dbReference type="Rhea" id="RHEA-COMP:11061"/>
        <dbReference type="ChEBI" id="CHEBI:15378"/>
        <dbReference type="ChEBI" id="CHEBI:30013"/>
        <dbReference type="ChEBI" id="CHEBI:57692"/>
        <dbReference type="ChEBI" id="CHEBI:74257"/>
        <dbReference type="ChEBI" id="CHEBI:456215"/>
        <dbReference type="EC" id="2.7.1.180"/>
    </reaction>
</comment>
<evidence type="ECO:0000256" key="4">
    <source>
        <dbReference type="ARBA" id="ARBA00022679"/>
    </source>
</evidence>
<evidence type="ECO:0000256" key="10">
    <source>
        <dbReference type="PIRNR" id="PIRNR006268"/>
    </source>
</evidence>
<evidence type="ECO:0000256" key="9">
    <source>
        <dbReference type="ARBA" id="ARBA00048540"/>
    </source>
</evidence>
<dbReference type="InterPro" id="IPR003374">
    <property type="entry name" value="ApbE-like_sf"/>
</dbReference>
<dbReference type="PIRSF" id="PIRSF006268">
    <property type="entry name" value="ApbE"/>
    <property type="match status" value="1"/>
</dbReference>
<evidence type="ECO:0000256" key="12">
    <source>
        <dbReference type="RuleBase" id="RU363002"/>
    </source>
</evidence>
<keyword evidence="12" id="KW-0449">Lipoprotein</keyword>
<keyword evidence="12" id="KW-0472">Membrane</keyword>
<organism evidence="13 14">
    <name type="scientific">[Clostridium] citroniae WAL-19142</name>
    <dbReference type="NCBI Taxonomy" id="742734"/>
    <lineage>
        <taxon>Bacteria</taxon>
        <taxon>Bacillati</taxon>
        <taxon>Bacillota</taxon>
        <taxon>Clostridia</taxon>
        <taxon>Lachnospirales</taxon>
        <taxon>Lachnospiraceae</taxon>
        <taxon>Enterocloster</taxon>
    </lineage>
</organism>
<protein>
    <recommendedName>
        <fullName evidence="2 10">FAD:protein FMN transferase</fullName>
        <ecNumber evidence="1 10">2.7.1.180</ecNumber>
    </recommendedName>
    <alternativeName>
        <fullName evidence="8 10">Flavin transferase</fullName>
    </alternativeName>
</protein>
<evidence type="ECO:0000256" key="1">
    <source>
        <dbReference type="ARBA" id="ARBA00011955"/>
    </source>
</evidence>
<proteinExistence type="inferred from homology"/>
<dbReference type="GO" id="GO:0046872">
    <property type="term" value="F:metal ion binding"/>
    <property type="evidence" value="ECO:0007669"/>
    <property type="project" value="UniProtKB-UniRule"/>
</dbReference>
<evidence type="ECO:0000256" key="3">
    <source>
        <dbReference type="ARBA" id="ARBA00022630"/>
    </source>
</evidence>
<dbReference type="EC" id="2.7.1.180" evidence="1 10"/>
<keyword evidence="6 10" id="KW-0274">FAD</keyword>
<evidence type="ECO:0000256" key="7">
    <source>
        <dbReference type="ARBA" id="ARBA00022842"/>
    </source>
</evidence>
<reference evidence="13 14" key="1">
    <citation type="submission" date="2011-04" db="EMBL/GenBank/DDBJ databases">
        <title>The Genome Sequence of Clostridium citroniae WAL-19142.</title>
        <authorList>
            <consortium name="The Broad Institute Genome Sequencing Platform"/>
            <person name="Earl A."/>
            <person name="Ward D."/>
            <person name="Feldgarden M."/>
            <person name="Gevers D."/>
            <person name="Warren Y.A."/>
            <person name="Tyrrell K.L."/>
            <person name="Citron D.M."/>
            <person name="Goldstein E.J."/>
            <person name="Daigneault M."/>
            <person name="Allen-Vercoe E."/>
            <person name="Young S.K."/>
            <person name="Zeng Q."/>
            <person name="Gargeya S."/>
            <person name="Fitzgerald M."/>
            <person name="Haas B."/>
            <person name="Abouelleil A."/>
            <person name="Alvarado L."/>
            <person name="Arachchi H.M."/>
            <person name="Berlin A."/>
            <person name="Brown A."/>
            <person name="Chapman S.B."/>
            <person name="Chen Z."/>
            <person name="Dunbar C."/>
            <person name="Freedman E."/>
            <person name="Gearin G."/>
            <person name="Gellesch M."/>
            <person name="Goldberg J."/>
            <person name="Griggs A."/>
            <person name="Gujja S."/>
            <person name="Heilman E.R."/>
            <person name="Heiman D."/>
            <person name="Howarth C."/>
            <person name="Larson L."/>
            <person name="Lui A."/>
            <person name="MacDonald P.J."/>
            <person name="Mehta T."/>
            <person name="Montmayeur A."/>
            <person name="Murphy C."/>
            <person name="Neiman D."/>
            <person name="Pearson M."/>
            <person name="Priest M."/>
            <person name="Roberts A."/>
            <person name="Saif S."/>
            <person name="Shea T."/>
            <person name="Shenoy N."/>
            <person name="Sisk P."/>
            <person name="Stolte C."/>
            <person name="Sykes S."/>
            <person name="White J."/>
            <person name="Yandava C."/>
            <person name="Wortman J."/>
            <person name="Nusbaum C."/>
            <person name="Birren B."/>
        </authorList>
    </citation>
    <scope>NUCLEOTIDE SEQUENCE [LARGE SCALE GENOMIC DNA]</scope>
    <source>
        <strain evidence="13 14">WAL-19142</strain>
    </source>
</reference>
<sequence>MKNTGLKTIAWVCSLILIGTAWLAGCSRKNADPVSRSSFLLNTFITVTLYDTQDEKLLDGCIQLCSDYEKLLSKTMEGSEIYRMNHRQPGDRVFTVSEKTARVLAKGLEYSRISGGAFDITIEPLSSLWDFTAKDPRVPAAKEIQKDLPKVGYQNILLEGDQVTFLNDDTTIDLGAIAKGYIADEMKAYLEENGVKSAVINLGGNILCVGGLPGGRPFKIGLQKPYATHTETVAALKITGMSVVSSGVYERHFIQDGINYHHILDPRTGYPYENGLVQVSIISPRSIDGDGLSTTCFALGLEKGRELIESMEGIYGVFITQDGGLHYTDGAEDFLYNE</sequence>
<keyword evidence="12" id="KW-0997">Cell inner membrane</keyword>
<dbReference type="InterPro" id="IPR024932">
    <property type="entry name" value="ApbE"/>
</dbReference>
<dbReference type="SUPFAM" id="SSF143631">
    <property type="entry name" value="ApbE-like"/>
    <property type="match status" value="1"/>
</dbReference>
<dbReference type="Gene3D" id="3.10.520.10">
    <property type="entry name" value="ApbE-like domains"/>
    <property type="match status" value="1"/>
</dbReference>
<feature type="binding site" evidence="11">
    <location>
        <position position="176"/>
    </location>
    <ligand>
        <name>Mg(2+)</name>
        <dbReference type="ChEBI" id="CHEBI:18420"/>
    </ligand>
</feature>
<comment type="similarity">
    <text evidence="10 12">Belongs to the ApbE family.</text>
</comment>
<dbReference type="PANTHER" id="PTHR30040">
    <property type="entry name" value="THIAMINE BIOSYNTHESIS LIPOPROTEIN APBE"/>
    <property type="match status" value="1"/>
</dbReference>
<dbReference type="PATRIC" id="fig|742734.4.peg.2452"/>
<evidence type="ECO:0000256" key="5">
    <source>
        <dbReference type="ARBA" id="ARBA00022723"/>
    </source>
</evidence>
<feature type="binding site" evidence="11">
    <location>
        <position position="290"/>
    </location>
    <ligand>
        <name>Mg(2+)</name>
        <dbReference type="ChEBI" id="CHEBI:18420"/>
    </ligand>
</feature>
<dbReference type="AlphaFoldDB" id="A0A0J9C591"/>
<keyword evidence="4 10" id="KW-0808">Transferase</keyword>
<name>A0A0J9C591_9FIRM</name>
<feature type="binding site" evidence="11">
    <location>
        <position position="294"/>
    </location>
    <ligand>
        <name>Mg(2+)</name>
        <dbReference type="ChEBI" id="CHEBI:18420"/>
    </ligand>
</feature>
<evidence type="ECO:0000256" key="11">
    <source>
        <dbReference type="PIRSR" id="PIRSR006268-2"/>
    </source>
</evidence>
<gene>
    <name evidence="13" type="ORF">HMPREF9470_02278</name>
</gene>
<dbReference type="Proteomes" id="UP000037392">
    <property type="component" value="Unassembled WGS sequence"/>
</dbReference>
<accession>A0A0J9C591</accession>
<evidence type="ECO:0000256" key="2">
    <source>
        <dbReference type="ARBA" id="ARBA00016337"/>
    </source>
</evidence>
<evidence type="ECO:0000256" key="6">
    <source>
        <dbReference type="ARBA" id="ARBA00022827"/>
    </source>
</evidence>
<dbReference type="EMBL" id="ADLK01000019">
    <property type="protein sequence ID" value="KMW20263.1"/>
    <property type="molecule type" value="Genomic_DNA"/>
</dbReference>
<dbReference type="PANTHER" id="PTHR30040:SF2">
    <property type="entry name" value="FAD:PROTEIN FMN TRANSFERASE"/>
    <property type="match status" value="1"/>
</dbReference>
<keyword evidence="3 10" id="KW-0285">Flavoprotein</keyword>
<keyword evidence="5 10" id="KW-0479">Metal-binding</keyword>
<dbReference type="GO" id="GO:0005886">
    <property type="term" value="C:plasma membrane"/>
    <property type="evidence" value="ECO:0007669"/>
    <property type="project" value="UniProtKB-SubCell"/>
</dbReference>
<comment type="caution">
    <text evidence="13">The sequence shown here is derived from an EMBL/GenBank/DDBJ whole genome shotgun (WGS) entry which is preliminary data.</text>
</comment>
<evidence type="ECO:0000313" key="14">
    <source>
        <dbReference type="Proteomes" id="UP000037392"/>
    </source>
</evidence>
<evidence type="ECO:0000256" key="8">
    <source>
        <dbReference type="ARBA" id="ARBA00031306"/>
    </source>
</evidence>
<dbReference type="GO" id="GO:0016740">
    <property type="term" value="F:transferase activity"/>
    <property type="evidence" value="ECO:0007669"/>
    <property type="project" value="UniProtKB-UniRule"/>
</dbReference>
<comment type="cofactor">
    <cofactor evidence="11">
        <name>Mg(2+)</name>
        <dbReference type="ChEBI" id="CHEBI:18420"/>
    </cofactor>
    <cofactor evidence="11">
        <name>Mn(2+)</name>
        <dbReference type="ChEBI" id="CHEBI:29035"/>
    </cofactor>
    <text evidence="11">Magnesium. Can also use manganese.</text>
</comment>
<comment type="subcellular location">
    <subcellularLocation>
        <location evidence="12">Cell inner membrane</location>
        <topology evidence="12">Lipid-anchor</topology>
        <orientation evidence="12">Periplasmic side</orientation>
    </subcellularLocation>
</comment>